<proteinExistence type="predicted"/>
<accession>A0A345Z3S1</accession>
<evidence type="ECO:0000313" key="3">
    <source>
        <dbReference type="Proteomes" id="UP000254792"/>
    </source>
</evidence>
<evidence type="ECO:0000256" key="1">
    <source>
        <dbReference type="SAM" id="Phobius"/>
    </source>
</evidence>
<feature type="transmembrane region" description="Helical" evidence="1">
    <location>
        <begin position="7"/>
        <end position="26"/>
    </location>
</feature>
<dbReference type="AlphaFoldDB" id="A0A345Z3S1"/>
<feature type="transmembrane region" description="Helical" evidence="1">
    <location>
        <begin position="67"/>
        <end position="88"/>
    </location>
</feature>
<dbReference type="EMBL" id="CP031376">
    <property type="protein sequence ID" value="AXK51250.1"/>
    <property type="molecule type" value="Genomic_DNA"/>
</dbReference>
<name>A0A345Z3S1_9MOLU</name>
<dbReference type="KEGG" id="salx:SALLE_v1c05780"/>
<keyword evidence="1" id="KW-0472">Membrane</keyword>
<protein>
    <submittedName>
        <fullName evidence="2">Uncharacterized protein</fullName>
    </submittedName>
</protein>
<keyword evidence="3" id="KW-1185">Reference proteome</keyword>
<evidence type="ECO:0000313" key="2">
    <source>
        <dbReference type="EMBL" id="AXK51250.1"/>
    </source>
</evidence>
<keyword evidence="1" id="KW-0812">Transmembrane</keyword>
<dbReference type="RefSeq" id="WP_115558157.1">
    <property type="nucleotide sequence ID" value="NZ_CP031376.1"/>
</dbReference>
<dbReference type="Proteomes" id="UP000254792">
    <property type="component" value="Chromosome"/>
</dbReference>
<sequence length="91" mass="10733">MIKKVKLLYFYILLIGTSFFITQGLANNQEDYQEEGMAIKCRVNNDKNNHGPYNLHRYSSNKPKPKLYKIIVTFIYIAMVVIFVIWVVTRN</sequence>
<reference evidence="2 3" key="1">
    <citation type="submission" date="2018-07" db="EMBL/GenBank/DDBJ databases">
        <title>Complete genome sequence of Spiroplasma alleghenense PLHS-1 (ATCC 51752).</title>
        <authorList>
            <person name="Chou L."/>
            <person name="Lee T.-Y."/>
            <person name="Tsai Y.-M."/>
            <person name="Kuo C.-H."/>
        </authorList>
    </citation>
    <scope>NUCLEOTIDE SEQUENCE [LARGE SCALE GENOMIC DNA]</scope>
    <source>
        <strain evidence="2 3">PLHS-1</strain>
    </source>
</reference>
<organism evidence="2 3">
    <name type="scientific">Spiroplasma alleghenense</name>
    <dbReference type="NCBI Taxonomy" id="216931"/>
    <lineage>
        <taxon>Bacteria</taxon>
        <taxon>Bacillati</taxon>
        <taxon>Mycoplasmatota</taxon>
        <taxon>Mollicutes</taxon>
        <taxon>Entomoplasmatales</taxon>
        <taxon>Spiroplasmataceae</taxon>
        <taxon>Spiroplasma</taxon>
    </lineage>
</organism>
<gene>
    <name evidence="2" type="ORF">SALLE_v1c05780</name>
</gene>
<keyword evidence="1" id="KW-1133">Transmembrane helix</keyword>